<dbReference type="Pfam" id="PF14200">
    <property type="entry name" value="RicinB_lectin_2"/>
    <property type="match status" value="1"/>
</dbReference>
<dbReference type="Gene3D" id="2.80.10.50">
    <property type="match status" value="3"/>
</dbReference>
<feature type="domain" description="Ricin B lectin" evidence="2">
    <location>
        <begin position="77"/>
        <end position="208"/>
    </location>
</feature>
<dbReference type="InterPro" id="IPR035992">
    <property type="entry name" value="Ricin_B-like_lectins"/>
</dbReference>
<name>A0A7C9HY41_9GAMM</name>
<evidence type="ECO:0000313" key="4">
    <source>
        <dbReference type="Proteomes" id="UP000479692"/>
    </source>
</evidence>
<keyword evidence="1" id="KW-0732">Signal</keyword>
<dbReference type="PROSITE" id="PS50231">
    <property type="entry name" value="RICIN_B_LECTIN"/>
    <property type="match status" value="1"/>
</dbReference>
<gene>
    <name evidence="3" type="ORF">GN331_06070</name>
</gene>
<dbReference type="EMBL" id="WOXT01000001">
    <property type="protein sequence ID" value="MUV13774.1"/>
    <property type="molecule type" value="Genomic_DNA"/>
</dbReference>
<comment type="caution">
    <text evidence="3">The sequence shown here is derived from an EMBL/GenBank/DDBJ whole genome shotgun (WGS) entry which is preliminary data.</text>
</comment>
<proteinExistence type="predicted"/>
<organism evidence="3 4">
    <name type="scientific">Noviluteimonas gilva</name>
    <dbReference type="NCBI Taxonomy" id="2682097"/>
    <lineage>
        <taxon>Bacteria</taxon>
        <taxon>Pseudomonadati</taxon>
        <taxon>Pseudomonadota</taxon>
        <taxon>Gammaproteobacteria</taxon>
        <taxon>Lysobacterales</taxon>
        <taxon>Lysobacteraceae</taxon>
        <taxon>Noviluteimonas</taxon>
    </lineage>
</organism>
<feature type="chain" id="PRO_5028910777" description="Ricin B lectin domain-containing protein" evidence="1">
    <location>
        <begin position="20"/>
        <end position="312"/>
    </location>
</feature>
<evidence type="ECO:0000313" key="3">
    <source>
        <dbReference type="EMBL" id="MUV13774.1"/>
    </source>
</evidence>
<sequence length="312" mass="33113">MLRSLLAITLFGAALPAFADAPPTNVPVQLAMFDGPLAGSCLHVPEPPDYGFKVLQAQCLTVGDAQMWQFESAVQGGYIVRNMKSEHCLDAEAGSAPGTVVNAFTCNGAQTQRWDVNFSEGNPGTAMIRSQQTGLCLDFYAGTASQATCSFTTGQAPTWMASRQGARAPSGAFALRSVIDGACMSLGEFPVSVACENDRRSSLRFVPIDASATTFRFDGPVEGTCLIDGGVDNAVVYANCLTGTDGHWRILETGASAQVPNASGRQMRWQVQNVGTGQCLHAKRGSFVPEGETVTAWACDASDNALWEFVKY</sequence>
<reference evidence="3 4" key="1">
    <citation type="submission" date="2019-12" db="EMBL/GenBank/DDBJ databases">
        <authorList>
            <person name="Xu J."/>
        </authorList>
    </citation>
    <scope>NUCLEOTIDE SEQUENCE [LARGE SCALE GENOMIC DNA]</scope>
    <source>
        <strain evidence="3 4">HX-5-24</strain>
    </source>
</reference>
<dbReference type="RefSeq" id="WP_156640977.1">
    <property type="nucleotide sequence ID" value="NZ_WOXT01000001.1"/>
</dbReference>
<keyword evidence="4" id="KW-1185">Reference proteome</keyword>
<evidence type="ECO:0000259" key="2">
    <source>
        <dbReference type="SMART" id="SM00458"/>
    </source>
</evidence>
<dbReference type="SMART" id="SM00458">
    <property type="entry name" value="RICIN"/>
    <property type="match status" value="1"/>
</dbReference>
<protein>
    <recommendedName>
        <fullName evidence="2">Ricin B lectin domain-containing protein</fullName>
    </recommendedName>
</protein>
<feature type="signal peptide" evidence="1">
    <location>
        <begin position="1"/>
        <end position="19"/>
    </location>
</feature>
<evidence type="ECO:0000256" key="1">
    <source>
        <dbReference type="SAM" id="SignalP"/>
    </source>
</evidence>
<accession>A0A7C9HY41</accession>
<dbReference type="Proteomes" id="UP000479692">
    <property type="component" value="Unassembled WGS sequence"/>
</dbReference>
<dbReference type="AlphaFoldDB" id="A0A7C9HY41"/>
<dbReference type="InterPro" id="IPR000772">
    <property type="entry name" value="Ricin_B_lectin"/>
</dbReference>
<dbReference type="SUPFAM" id="SSF50370">
    <property type="entry name" value="Ricin B-like lectins"/>
    <property type="match status" value="2"/>
</dbReference>
<dbReference type="CDD" id="cd00161">
    <property type="entry name" value="beta-trefoil_Ricin-like"/>
    <property type="match status" value="2"/>
</dbReference>